<dbReference type="SUPFAM" id="SSF103473">
    <property type="entry name" value="MFS general substrate transporter"/>
    <property type="match status" value="1"/>
</dbReference>
<feature type="transmembrane region" description="Helical" evidence="6">
    <location>
        <begin position="20"/>
        <end position="41"/>
    </location>
</feature>
<keyword evidence="2" id="KW-1003">Cell membrane</keyword>
<keyword evidence="4 6" id="KW-1133">Transmembrane helix</keyword>
<name>A0AAW3Q0A7_9BURK</name>
<dbReference type="InterPro" id="IPR011701">
    <property type="entry name" value="MFS"/>
</dbReference>
<evidence type="ECO:0000313" key="9">
    <source>
        <dbReference type="Proteomes" id="UP000070434"/>
    </source>
</evidence>
<evidence type="ECO:0000256" key="4">
    <source>
        <dbReference type="ARBA" id="ARBA00022989"/>
    </source>
</evidence>
<comment type="caution">
    <text evidence="8">The sequence shown here is derived from an EMBL/GenBank/DDBJ whole genome shotgun (WGS) entry which is preliminary data.</text>
</comment>
<dbReference type="GO" id="GO:0005886">
    <property type="term" value="C:plasma membrane"/>
    <property type="evidence" value="ECO:0007669"/>
    <property type="project" value="UniProtKB-SubCell"/>
</dbReference>
<feature type="transmembrane region" description="Helical" evidence="6">
    <location>
        <begin position="367"/>
        <end position="394"/>
    </location>
</feature>
<evidence type="ECO:0000256" key="5">
    <source>
        <dbReference type="ARBA" id="ARBA00023136"/>
    </source>
</evidence>
<evidence type="ECO:0000313" key="8">
    <source>
        <dbReference type="EMBL" id="KWZ34916.1"/>
    </source>
</evidence>
<dbReference type="RefSeq" id="WP_060965854.1">
    <property type="nucleotide sequence ID" value="NZ_CM003768.1"/>
</dbReference>
<reference evidence="8 9" key="1">
    <citation type="submission" date="2015-11" db="EMBL/GenBank/DDBJ databases">
        <authorList>
            <person name="Sahl J."/>
            <person name="Wagner D."/>
            <person name="Keim P."/>
        </authorList>
    </citation>
    <scope>NUCLEOTIDE SEQUENCE [LARGE SCALE GENOMIC DNA]</scope>
    <source>
        <strain evidence="8 9">AZ-4-2-10-S1-D7</strain>
    </source>
</reference>
<dbReference type="PANTHER" id="PTHR43124:SF3">
    <property type="entry name" value="CHLORAMPHENICOL EFFLUX PUMP RV0191"/>
    <property type="match status" value="1"/>
</dbReference>
<organism evidence="8 9">
    <name type="scientific">Burkholderia anthina</name>
    <dbReference type="NCBI Taxonomy" id="179879"/>
    <lineage>
        <taxon>Bacteria</taxon>
        <taxon>Pseudomonadati</taxon>
        <taxon>Pseudomonadota</taxon>
        <taxon>Betaproteobacteria</taxon>
        <taxon>Burkholderiales</taxon>
        <taxon>Burkholderiaceae</taxon>
        <taxon>Burkholderia</taxon>
        <taxon>Burkholderia cepacia complex</taxon>
    </lineage>
</organism>
<dbReference type="Proteomes" id="UP000070434">
    <property type="component" value="Chromosome 1"/>
</dbReference>
<proteinExistence type="predicted"/>
<dbReference type="PANTHER" id="PTHR43124">
    <property type="entry name" value="PURINE EFFLUX PUMP PBUE"/>
    <property type="match status" value="1"/>
</dbReference>
<feature type="transmembrane region" description="Helical" evidence="6">
    <location>
        <begin position="259"/>
        <end position="277"/>
    </location>
</feature>
<keyword evidence="5 6" id="KW-0472">Membrane</keyword>
<evidence type="ECO:0000256" key="2">
    <source>
        <dbReference type="ARBA" id="ARBA00022475"/>
    </source>
</evidence>
<dbReference type="Pfam" id="PF07690">
    <property type="entry name" value="MFS_1"/>
    <property type="match status" value="1"/>
</dbReference>
<dbReference type="InterPro" id="IPR050189">
    <property type="entry name" value="MFS_Efflux_Transporters"/>
</dbReference>
<feature type="transmembrane region" description="Helical" evidence="6">
    <location>
        <begin position="284"/>
        <end position="304"/>
    </location>
</feature>
<feature type="transmembrane region" description="Helical" evidence="6">
    <location>
        <begin position="213"/>
        <end position="239"/>
    </location>
</feature>
<feature type="transmembrane region" description="Helical" evidence="6">
    <location>
        <begin position="83"/>
        <end position="102"/>
    </location>
</feature>
<feature type="transmembrane region" description="Helical" evidence="6">
    <location>
        <begin position="53"/>
        <end position="71"/>
    </location>
</feature>
<evidence type="ECO:0000256" key="3">
    <source>
        <dbReference type="ARBA" id="ARBA00022692"/>
    </source>
</evidence>
<feature type="domain" description="Major facilitator superfamily (MFS) profile" evidence="7">
    <location>
        <begin position="17"/>
        <end position="400"/>
    </location>
</feature>
<feature type="transmembrane region" description="Helical" evidence="6">
    <location>
        <begin position="174"/>
        <end position="193"/>
    </location>
</feature>
<accession>A0AAW3Q0A7</accession>
<feature type="transmembrane region" description="Helical" evidence="6">
    <location>
        <begin position="310"/>
        <end position="329"/>
    </location>
</feature>
<feature type="transmembrane region" description="Helical" evidence="6">
    <location>
        <begin position="341"/>
        <end position="361"/>
    </location>
</feature>
<evidence type="ECO:0000259" key="7">
    <source>
        <dbReference type="PROSITE" id="PS50850"/>
    </source>
</evidence>
<sequence>MRPHTPPVRDRASEFKAVSLLALGLGMVGLDRFIINPLFPVMQKELGLGYQDLGLISASLALTWGVASIVSGRLADRVGPRRVLIAAMAIFSLLVATTGFATGLGSLLVIRSVMGLAEGAYVPASIVATVNASKPSRVGLNIGLQQMAQPLVGLGLGPIVAVGLLKVLPSWHFVFAAVAVPGLLLAAVMAKVLRDPARVAGTPRHDAHEWRALALHGAVRVNTAAMLCYLTCVITLSAFMPNYLTDYLRLNLDQMGMVLTGQGVGSLVGMVIIPALSDRLGRKPMLIAALLAQLVALWVLRTIGAEPVKLFAALFVITFMNSGAIAITVGPLTSAAVPARLAASATGLVVGVGEIAGGALAPAAAGALAHAMGIAVIPVIALVATAVGTAIVAFGVREPGQSAHADEHPANTLL</sequence>
<evidence type="ECO:0000256" key="6">
    <source>
        <dbReference type="SAM" id="Phobius"/>
    </source>
</evidence>
<dbReference type="AlphaFoldDB" id="A0AAW3Q0A7"/>
<protein>
    <submittedName>
        <fullName evidence="8">MFS transporter permease</fullName>
    </submittedName>
</protein>
<comment type="subcellular location">
    <subcellularLocation>
        <location evidence="1">Cell membrane</location>
        <topology evidence="1">Multi-pass membrane protein</topology>
    </subcellularLocation>
</comment>
<dbReference type="Gene3D" id="1.20.1250.20">
    <property type="entry name" value="MFS general substrate transporter like domains"/>
    <property type="match status" value="2"/>
</dbReference>
<evidence type="ECO:0000256" key="1">
    <source>
        <dbReference type="ARBA" id="ARBA00004651"/>
    </source>
</evidence>
<gene>
    <name evidence="8" type="ORF">WS64_04840</name>
</gene>
<dbReference type="EMBL" id="LNJP01000001">
    <property type="protein sequence ID" value="KWZ34916.1"/>
    <property type="molecule type" value="Genomic_DNA"/>
</dbReference>
<dbReference type="PROSITE" id="PS50850">
    <property type="entry name" value="MFS"/>
    <property type="match status" value="1"/>
</dbReference>
<dbReference type="InterPro" id="IPR020846">
    <property type="entry name" value="MFS_dom"/>
</dbReference>
<dbReference type="InterPro" id="IPR036259">
    <property type="entry name" value="MFS_trans_sf"/>
</dbReference>
<dbReference type="GO" id="GO:0022857">
    <property type="term" value="F:transmembrane transporter activity"/>
    <property type="evidence" value="ECO:0007669"/>
    <property type="project" value="InterPro"/>
</dbReference>
<keyword evidence="3 6" id="KW-0812">Transmembrane</keyword>